<gene>
    <name evidence="2" type="ORF">MRATA1EN1_LOCUS2864</name>
</gene>
<keyword evidence="3" id="KW-1185">Reference proteome</keyword>
<feature type="region of interest" description="Disordered" evidence="1">
    <location>
        <begin position="21"/>
        <end position="132"/>
    </location>
</feature>
<organism evidence="2 3">
    <name type="scientific">Rangifer tarandus platyrhynchus</name>
    <name type="common">Svalbard reindeer</name>
    <dbReference type="NCBI Taxonomy" id="3082113"/>
    <lineage>
        <taxon>Eukaryota</taxon>
        <taxon>Metazoa</taxon>
        <taxon>Chordata</taxon>
        <taxon>Craniata</taxon>
        <taxon>Vertebrata</taxon>
        <taxon>Euteleostomi</taxon>
        <taxon>Mammalia</taxon>
        <taxon>Eutheria</taxon>
        <taxon>Laurasiatheria</taxon>
        <taxon>Artiodactyla</taxon>
        <taxon>Ruminantia</taxon>
        <taxon>Pecora</taxon>
        <taxon>Cervidae</taxon>
        <taxon>Odocoileinae</taxon>
        <taxon>Rangifer</taxon>
    </lineage>
</organism>
<name>A0ABN8XX00_RANTA</name>
<reference evidence="2" key="1">
    <citation type="submission" date="2023-04" db="EMBL/GenBank/DDBJ databases">
        <authorList>
            <consortium name="ELIXIR-Norway"/>
        </authorList>
    </citation>
    <scope>NUCLEOTIDE SEQUENCE [LARGE SCALE GENOMIC DNA]</scope>
</reference>
<proteinExistence type="predicted"/>
<evidence type="ECO:0000313" key="3">
    <source>
        <dbReference type="Proteomes" id="UP001176941"/>
    </source>
</evidence>
<protein>
    <submittedName>
        <fullName evidence="2">Uncharacterized protein</fullName>
    </submittedName>
</protein>
<evidence type="ECO:0000313" key="2">
    <source>
        <dbReference type="EMBL" id="CAI9153902.1"/>
    </source>
</evidence>
<feature type="compositionally biased region" description="Polar residues" evidence="1">
    <location>
        <begin position="44"/>
        <end position="56"/>
    </location>
</feature>
<sequence length="185" mass="19663">MGTAGLNAADRSRRGAEAFVNFSGIAHPGAGTRKKGVRAERSPLRTSRSPFTTCHNTRSPHPRHRTTTAERRGHLQLGLANSPFRTGSATPVPADGDFRDPAMRSTGFKTDLIPQPARVPPPKSKRAVGSEGTFPSLGMAPLRRLGFAGRGLTAGWRKPSDKFFFFSSPDAGRASSPAAGGMRSP</sequence>
<dbReference type="EMBL" id="OX459947">
    <property type="protein sequence ID" value="CAI9153902.1"/>
    <property type="molecule type" value="Genomic_DNA"/>
</dbReference>
<dbReference type="Proteomes" id="UP001176941">
    <property type="component" value="Chromosome 11"/>
</dbReference>
<evidence type="ECO:0000256" key="1">
    <source>
        <dbReference type="SAM" id="MobiDB-lite"/>
    </source>
</evidence>
<accession>A0ABN8XX00</accession>